<dbReference type="InterPro" id="IPR011009">
    <property type="entry name" value="Kinase-like_dom_sf"/>
</dbReference>
<name>A0A1Y2G6S0_9FUNG</name>
<evidence type="ECO:0000256" key="3">
    <source>
        <dbReference type="ARBA" id="ARBA00022525"/>
    </source>
</evidence>
<evidence type="ECO:0000259" key="5">
    <source>
        <dbReference type="PROSITE" id="PS50011"/>
    </source>
</evidence>
<dbReference type="Pfam" id="PF20147">
    <property type="entry name" value="Crinkler"/>
    <property type="match status" value="1"/>
</dbReference>
<dbReference type="Proteomes" id="UP000193648">
    <property type="component" value="Unassembled WGS sequence"/>
</dbReference>
<reference evidence="6 7" key="1">
    <citation type="submission" date="2016-07" db="EMBL/GenBank/DDBJ databases">
        <title>Pervasive Adenine N6-methylation of Active Genes in Fungi.</title>
        <authorList>
            <consortium name="DOE Joint Genome Institute"/>
            <person name="Mondo S.J."/>
            <person name="Dannebaum R.O."/>
            <person name="Kuo R.C."/>
            <person name="Labutti K."/>
            <person name="Haridas S."/>
            <person name="Kuo A."/>
            <person name="Salamov A."/>
            <person name="Ahrendt S.R."/>
            <person name="Lipzen A."/>
            <person name="Sullivan W."/>
            <person name="Andreopoulos W.B."/>
            <person name="Clum A."/>
            <person name="Lindquist E."/>
            <person name="Daum C."/>
            <person name="Ramamoorthy G.K."/>
            <person name="Gryganskyi A."/>
            <person name="Culley D."/>
            <person name="Magnuson J.K."/>
            <person name="James T.Y."/>
            <person name="O'Malley M.A."/>
            <person name="Stajich J.E."/>
            <person name="Spatafora J.W."/>
            <person name="Visel A."/>
            <person name="Grigoriev I.V."/>
        </authorList>
    </citation>
    <scope>NUCLEOTIDE SEQUENCE [LARGE SCALE GENOMIC DNA]</scope>
    <source>
        <strain evidence="6 7">NRRL 3116</strain>
    </source>
</reference>
<dbReference type="AlphaFoldDB" id="A0A1Y2G6S0"/>
<dbReference type="PANTHER" id="PTHR37171:SF1">
    <property type="entry name" value="SERINE_THREONINE-PROTEIN KINASE YRZF-RELATED"/>
    <property type="match status" value="1"/>
</dbReference>
<dbReference type="RefSeq" id="XP_021875810.1">
    <property type="nucleotide sequence ID" value="XM_022030742.1"/>
</dbReference>
<keyword evidence="3" id="KW-0964">Secreted</keyword>
<feature type="region of interest" description="Disordered" evidence="4">
    <location>
        <begin position="578"/>
        <end position="598"/>
    </location>
</feature>
<dbReference type="InterPro" id="IPR045379">
    <property type="entry name" value="Crinkler_N"/>
</dbReference>
<dbReference type="Gene3D" id="1.10.510.10">
    <property type="entry name" value="Transferase(Phosphotransferase) domain 1"/>
    <property type="match status" value="1"/>
</dbReference>
<dbReference type="InterPro" id="IPR000719">
    <property type="entry name" value="Prot_kinase_dom"/>
</dbReference>
<evidence type="ECO:0000256" key="1">
    <source>
        <dbReference type="ARBA" id="ARBA00004340"/>
    </source>
</evidence>
<dbReference type="PROSITE" id="PS50011">
    <property type="entry name" value="PROTEIN_KINASE_DOM"/>
    <property type="match status" value="1"/>
</dbReference>
<comment type="subcellular location">
    <subcellularLocation>
        <location evidence="1">Host cell</location>
    </subcellularLocation>
    <subcellularLocation>
        <location evidence="2">Secreted</location>
    </subcellularLocation>
</comment>
<dbReference type="GeneID" id="33572583"/>
<dbReference type="STRING" id="64571.A0A1Y2G6S0"/>
<evidence type="ECO:0000256" key="2">
    <source>
        <dbReference type="ARBA" id="ARBA00004613"/>
    </source>
</evidence>
<evidence type="ECO:0000256" key="4">
    <source>
        <dbReference type="SAM" id="MobiDB-lite"/>
    </source>
</evidence>
<sequence>MTQKIKLFCILDGDSFAFEVQLDADDSIAALKDAIKKKNEPQFDDIAAGKLNLFHVSVPDEGATINLANIESKELLTRATSEISEVFGSAPAKKTIHVIVQRPLQVTDRVSEAEFVQHVLSNITGTDQTLRSKTKTSTRRVYSITPASVRDWNDFLPLVRRMPLATEPQYTRPSFSLVRTFTTESDLQGIFRYDVGSVRGLPPFTDTRGSFRLTYGTPDLVCSREDNRLALFPIEMKRPVKLHLNDDTSYSVAYLAQGSSSQGPVGPLKQIFGYIRLNGFRYGVLSTYTQTWFIKRDSAHGDGILISPTIHFDRTNPTLLQCYLWLIRTVDSDTEWQPDIPDETSVEYMLSKEQPEDKATKRDSDFVPERGGGGKWKQGFRAYLTRSKTKKQATGSMQLERRTVPAFKDMRLITFGEGARTFRATWMGEDVVVKKADIWKQSPIVDELEHEATIYEELQMLQGHFVPELKLAGIMDGMEMVLVTEFTGSDLCNKHLDASDRDKIRGALSAIHDLGVLHGDIRPDNITARLDGQDSRFFFIDFGCSKFAKHNSALDREMGELEALLELMPWPEEAFSHNPTDDSFGPLPVQAGPNTNYPNERFLSY</sequence>
<comment type="caution">
    <text evidence="6">The sequence shown here is derived from an EMBL/GenBank/DDBJ whole genome shotgun (WGS) entry which is preliminary data.</text>
</comment>
<dbReference type="InterPro" id="IPR052396">
    <property type="entry name" value="Meiotic_Drive_Suppr_Kinase"/>
</dbReference>
<keyword evidence="7" id="KW-1185">Reference proteome</keyword>
<dbReference type="SUPFAM" id="SSF56112">
    <property type="entry name" value="Protein kinase-like (PK-like)"/>
    <property type="match status" value="1"/>
</dbReference>
<accession>A0A1Y2G6S0</accession>
<dbReference type="PANTHER" id="PTHR37171">
    <property type="entry name" value="SERINE/THREONINE-PROTEIN KINASE YRZF-RELATED"/>
    <property type="match status" value="1"/>
</dbReference>
<dbReference type="GO" id="GO:0005524">
    <property type="term" value="F:ATP binding"/>
    <property type="evidence" value="ECO:0007669"/>
    <property type="project" value="InterPro"/>
</dbReference>
<evidence type="ECO:0000313" key="7">
    <source>
        <dbReference type="Proteomes" id="UP000193648"/>
    </source>
</evidence>
<dbReference type="EMBL" id="MCFF01000069">
    <property type="protein sequence ID" value="ORY98439.1"/>
    <property type="molecule type" value="Genomic_DNA"/>
</dbReference>
<dbReference type="InParanoid" id="A0A1Y2G6S0"/>
<dbReference type="GO" id="GO:0043657">
    <property type="term" value="C:host cell"/>
    <property type="evidence" value="ECO:0007669"/>
    <property type="project" value="UniProtKB-SubCell"/>
</dbReference>
<evidence type="ECO:0000313" key="6">
    <source>
        <dbReference type="EMBL" id="ORY98439.1"/>
    </source>
</evidence>
<organism evidence="6 7">
    <name type="scientific">Lobosporangium transversale</name>
    <dbReference type="NCBI Taxonomy" id="64571"/>
    <lineage>
        <taxon>Eukaryota</taxon>
        <taxon>Fungi</taxon>
        <taxon>Fungi incertae sedis</taxon>
        <taxon>Mucoromycota</taxon>
        <taxon>Mortierellomycotina</taxon>
        <taxon>Mortierellomycetes</taxon>
        <taxon>Mortierellales</taxon>
        <taxon>Mortierellaceae</taxon>
        <taxon>Lobosporangium</taxon>
    </lineage>
</organism>
<dbReference type="OrthoDB" id="2156052at2759"/>
<feature type="domain" description="Protein kinase" evidence="5">
    <location>
        <begin position="407"/>
        <end position="605"/>
    </location>
</feature>
<dbReference type="GO" id="GO:0005576">
    <property type="term" value="C:extracellular region"/>
    <property type="evidence" value="ECO:0007669"/>
    <property type="project" value="UniProtKB-SubCell"/>
</dbReference>
<proteinExistence type="predicted"/>
<dbReference type="GO" id="GO:0004672">
    <property type="term" value="F:protein kinase activity"/>
    <property type="evidence" value="ECO:0007669"/>
    <property type="project" value="InterPro"/>
</dbReference>
<gene>
    <name evidence="6" type="ORF">BCR41DRAFT_426538</name>
</gene>
<protein>
    <recommendedName>
        <fullName evidence="5">Protein kinase domain-containing protein</fullName>
    </recommendedName>
</protein>